<reference evidence="4" key="2">
    <citation type="journal article" date="2021" name="PeerJ">
        <title>Extensive microbial diversity within the chicken gut microbiome revealed by metagenomics and culture.</title>
        <authorList>
            <person name="Gilroy R."/>
            <person name="Ravi A."/>
            <person name="Getino M."/>
            <person name="Pursley I."/>
            <person name="Horton D.L."/>
            <person name="Alikhan N.F."/>
            <person name="Baker D."/>
            <person name="Gharbi K."/>
            <person name="Hall N."/>
            <person name="Watson M."/>
            <person name="Adriaenssens E.M."/>
            <person name="Foster-Nyarko E."/>
            <person name="Jarju S."/>
            <person name="Secka A."/>
            <person name="Antonio M."/>
            <person name="Oren A."/>
            <person name="Chaudhuri R.R."/>
            <person name="La Ragione R."/>
            <person name="Hildebrand F."/>
            <person name="Pallen M.J."/>
        </authorList>
    </citation>
    <scope>NUCLEOTIDE SEQUENCE</scope>
    <source>
        <strain evidence="4">CHK195-12923</strain>
    </source>
</reference>
<dbReference type="SUPFAM" id="SSF56349">
    <property type="entry name" value="DNA breaking-rejoining enzymes"/>
    <property type="match status" value="1"/>
</dbReference>
<proteinExistence type="predicted"/>
<feature type="transmembrane region" description="Helical" evidence="3">
    <location>
        <begin position="92"/>
        <end position="114"/>
    </location>
</feature>
<evidence type="ECO:0000256" key="3">
    <source>
        <dbReference type="SAM" id="Phobius"/>
    </source>
</evidence>
<feature type="transmembrane region" description="Helical" evidence="3">
    <location>
        <begin position="195"/>
        <end position="218"/>
    </location>
</feature>
<sequence>MKNLFKSLKFPKSGKKEAEESVEEEQREQAPAAEEPPVEQPDAPKGADEQEERVVRHTISAEETFTLAKDVYDLRSFFKTVYSNRAVIARRLNIFSLICSLIFTMFYTAYTVWIVVAGRLSVGVEITLYCLLGVYVAFVIVLVVTTVFAGKVTTKTVKKYNKALKIFRFCIRVVSIAMAIVAIVIGAASESPAAVALQTVFVVISIILIIIQAVPLIFGGFSNLVRWALAPAKGRARFSVVLLEWYELVRSGSATSPAASKISPKYLDDINRCIDGFLIPRLGKNYITSITAQDIYDAAEAVPEDLKDIAEGIFKRVFAYAEECGYVNHNPTKAMQLEDNLVEPEKKPRRTIKTRLMDLGKRIGKSIVKSYLDDEQKKG</sequence>
<dbReference type="InterPro" id="IPR011010">
    <property type="entry name" value="DNA_brk_join_enz"/>
</dbReference>
<organism evidence="4 5">
    <name type="scientific">Candidatus Coproplasma excrementigallinarum</name>
    <dbReference type="NCBI Taxonomy" id="2840747"/>
    <lineage>
        <taxon>Bacteria</taxon>
        <taxon>Bacillati</taxon>
        <taxon>Bacillota</taxon>
        <taxon>Clostridia</taxon>
        <taxon>Eubacteriales</taxon>
        <taxon>Candidatus Coproplasma</taxon>
    </lineage>
</organism>
<dbReference type="SUPFAM" id="SSF103473">
    <property type="entry name" value="MFS general substrate transporter"/>
    <property type="match status" value="1"/>
</dbReference>
<dbReference type="InterPro" id="IPR010998">
    <property type="entry name" value="Integrase_recombinase_N"/>
</dbReference>
<evidence type="ECO:0000256" key="2">
    <source>
        <dbReference type="SAM" id="MobiDB-lite"/>
    </source>
</evidence>
<dbReference type="Proteomes" id="UP000824110">
    <property type="component" value="Unassembled WGS sequence"/>
</dbReference>
<evidence type="ECO:0000313" key="5">
    <source>
        <dbReference type="Proteomes" id="UP000824110"/>
    </source>
</evidence>
<feature type="region of interest" description="Disordered" evidence="2">
    <location>
        <begin position="1"/>
        <end position="53"/>
    </location>
</feature>
<dbReference type="AlphaFoldDB" id="A0A9D1SJ60"/>
<keyword evidence="1" id="KW-0238">DNA-binding</keyword>
<reference evidence="4" key="1">
    <citation type="submission" date="2020-10" db="EMBL/GenBank/DDBJ databases">
        <authorList>
            <person name="Gilroy R."/>
        </authorList>
    </citation>
    <scope>NUCLEOTIDE SEQUENCE</scope>
    <source>
        <strain evidence="4">CHK195-12923</strain>
    </source>
</reference>
<feature type="compositionally biased region" description="Low complexity" evidence="2">
    <location>
        <begin position="29"/>
        <end position="44"/>
    </location>
</feature>
<accession>A0A9D1SJ60</accession>
<evidence type="ECO:0000256" key="1">
    <source>
        <dbReference type="ARBA" id="ARBA00023125"/>
    </source>
</evidence>
<dbReference type="Gene3D" id="1.10.150.130">
    <property type="match status" value="1"/>
</dbReference>
<feature type="transmembrane region" description="Helical" evidence="3">
    <location>
        <begin position="126"/>
        <end position="149"/>
    </location>
</feature>
<protein>
    <submittedName>
        <fullName evidence="4">Uncharacterized protein</fullName>
    </submittedName>
</protein>
<evidence type="ECO:0000313" key="4">
    <source>
        <dbReference type="EMBL" id="HIU61598.1"/>
    </source>
</evidence>
<gene>
    <name evidence="4" type="ORF">IAB69_03005</name>
</gene>
<name>A0A9D1SJ60_9FIRM</name>
<keyword evidence="3" id="KW-0472">Membrane</keyword>
<keyword evidence="3" id="KW-1133">Transmembrane helix</keyword>
<keyword evidence="3" id="KW-0812">Transmembrane</keyword>
<dbReference type="InterPro" id="IPR036259">
    <property type="entry name" value="MFS_trans_sf"/>
</dbReference>
<feature type="transmembrane region" description="Helical" evidence="3">
    <location>
        <begin position="169"/>
        <end position="189"/>
    </location>
</feature>
<comment type="caution">
    <text evidence="4">The sequence shown here is derived from an EMBL/GenBank/DDBJ whole genome shotgun (WGS) entry which is preliminary data.</text>
</comment>
<dbReference type="GO" id="GO:0003677">
    <property type="term" value="F:DNA binding"/>
    <property type="evidence" value="ECO:0007669"/>
    <property type="project" value="UniProtKB-KW"/>
</dbReference>
<dbReference type="EMBL" id="DVNE01000027">
    <property type="protein sequence ID" value="HIU61598.1"/>
    <property type="molecule type" value="Genomic_DNA"/>
</dbReference>